<dbReference type="Pfam" id="PF13807">
    <property type="entry name" value="GNVR"/>
    <property type="match status" value="1"/>
</dbReference>
<dbReference type="KEGG" id="vrm:44547418_00082"/>
<dbReference type="GO" id="GO:0004713">
    <property type="term" value="F:protein tyrosine kinase activity"/>
    <property type="evidence" value="ECO:0007669"/>
    <property type="project" value="TreeGrafter"/>
</dbReference>
<evidence type="ECO:0000313" key="11">
    <source>
        <dbReference type="Proteomes" id="UP000214973"/>
    </source>
</evidence>
<protein>
    <submittedName>
        <fullName evidence="10">Tyrosine kinase</fullName>
    </submittedName>
</protein>
<dbReference type="PANTHER" id="PTHR32309:SF13">
    <property type="entry name" value="FERRIC ENTEROBACTIN TRANSPORT PROTEIN FEPE"/>
    <property type="match status" value="1"/>
</dbReference>
<keyword evidence="6 7" id="KW-0472">Membrane</keyword>
<comment type="subcellular location">
    <subcellularLocation>
        <location evidence="1">Cell membrane</location>
        <topology evidence="1">Multi-pass membrane protein</topology>
    </subcellularLocation>
</comment>
<reference evidence="10 11" key="1">
    <citation type="submission" date="2017-06" db="EMBL/GenBank/DDBJ databases">
        <authorList>
            <consortium name="Pathogen Informatics"/>
        </authorList>
    </citation>
    <scope>NUCLEOTIDE SEQUENCE [LARGE SCALE GENOMIC DNA]</scope>
    <source>
        <strain evidence="10 11">NCTC12018</strain>
    </source>
</reference>
<keyword evidence="4 7" id="KW-0812">Transmembrane</keyword>
<keyword evidence="10" id="KW-0418">Kinase</keyword>
<evidence type="ECO:0000256" key="4">
    <source>
        <dbReference type="ARBA" id="ARBA00022692"/>
    </source>
</evidence>
<dbReference type="InterPro" id="IPR032807">
    <property type="entry name" value="GNVR"/>
</dbReference>
<sequence>MEAKTIEYSILKDIVKEKWKRFLLFGIIMLAISLIIAFTIPKQYTSNVMFQVKPRGSAQVAGNSALAALVGFNGGDSSLTYMSILKSSRVLEPVIQKLDIPDEDKEQMTADIFAKKYLTVDNPRGTDILTFSIEADSPEEAQTIAQNVTESFQLALSDLSGTQDSGIVKLLSQKTDAAKKDLEQKIQALEKYKQESGVYAPSDQEKMLLEKSAGYDKAKADAEVQLNTNSAIVSNMESQLSDQNAKVLESKMADNPEIQEIRNKLLNANQNLAALRFKFTDTYPEVIKAQENVNYLNQQLDTTVSKAVRSENVSLSAAQAEILKKRIVAKSNADAAQASIETLKTLAEQNKLLTNEFSTKSIKFFKLERDVNIAKETYTTLVKTTESLKMKENLDSMDVRIVDKASLPIKHSWPKRALIVLVGGLIYALIIIGYLYIGYSRRVKQVI</sequence>
<feature type="domain" description="Polysaccharide chain length determinant N-terminal" evidence="8">
    <location>
        <begin position="11"/>
        <end position="98"/>
    </location>
</feature>
<comment type="similarity">
    <text evidence="2">Belongs to the CpsC/CapA family.</text>
</comment>
<dbReference type="InterPro" id="IPR050445">
    <property type="entry name" value="Bact_polysacc_biosynth/exp"/>
</dbReference>
<dbReference type="InterPro" id="IPR003856">
    <property type="entry name" value="LPS_length_determ_N"/>
</dbReference>
<evidence type="ECO:0000259" key="9">
    <source>
        <dbReference type="Pfam" id="PF13807"/>
    </source>
</evidence>
<dbReference type="GO" id="GO:0005886">
    <property type="term" value="C:plasma membrane"/>
    <property type="evidence" value="ECO:0007669"/>
    <property type="project" value="UniProtKB-SubCell"/>
</dbReference>
<dbReference type="Proteomes" id="UP000214973">
    <property type="component" value="Chromosome 1"/>
</dbReference>
<evidence type="ECO:0000256" key="2">
    <source>
        <dbReference type="ARBA" id="ARBA00006683"/>
    </source>
</evidence>
<evidence type="ECO:0000256" key="1">
    <source>
        <dbReference type="ARBA" id="ARBA00004651"/>
    </source>
</evidence>
<feature type="domain" description="Tyrosine-protein kinase G-rich" evidence="9">
    <location>
        <begin position="365"/>
        <end position="432"/>
    </location>
</feature>
<dbReference type="Pfam" id="PF02706">
    <property type="entry name" value="Wzz"/>
    <property type="match status" value="1"/>
</dbReference>
<evidence type="ECO:0000256" key="5">
    <source>
        <dbReference type="ARBA" id="ARBA00022989"/>
    </source>
</evidence>
<feature type="transmembrane region" description="Helical" evidence="7">
    <location>
        <begin position="417"/>
        <end position="437"/>
    </location>
</feature>
<gene>
    <name evidence="10" type="ORF">SAMEA44547418_00082</name>
</gene>
<dbReference type="RefSeq" id="WP_095064744.1">
    <property type="nucleotide sequence ID" value="NZ_LT906470.1"/>
</dbReference>
<dbReference type="EMBL" id="LT906470">
    <property type="protein sequence ID" value="SNV54513.1"/>
    <property type="molecule type" value="Genomic_DNA"/>
</dbReference>
<keyword evidence="10" id="KW-0808">Transferase</keyword>
<accession>A0A239Y805</accession>
<name>A0A239Y805_9FIRM</name>
<evidence type="ECO:0000256" key="3">
    <source>
        <dbReference type="ARBA" id="ARBA00022475"/>
    </source>
</evidence>
<evidence type="ECO:0000256" key="6">
    <source>
        <dbReference type="ARBA" id="ARBA00023136"/>
    </source>
</evidence>
<dbReference type="AlphaFoldDB" id="A0A239Y805"/>
<organism evidence="10 11">
    <name type="scientific">Veillonella rodentium</name>
    <dbReference type="NCBI Taxonomy" id="248315"/>
    <lineage>
        <taxon>Bacteria</taxon>
        <taxon>Bacillati</taxon>
        <taxon>Bacillota</taxon>
        <taxon>Negativicutes</taxon>
        <taxon>Veillonellales</taxon>
        <taxon>Veillonellaceae</taxon>
        <taxon>Veillonella</taxon>
    </lineage>
</organism>
<feature type="transmembrane region" description="Helical" evidence="7">
    <location>
        <begin position="21"/>
        <end position="40"/>
    </location>
</feature>
<evidence type="ECO:0000313" key="10">
    <source>
        <dbReference type="EMBL" id="SNV54513.1"/>
    </source>
</evidence>
<dbReference type="PANTHER" id="PTHR32309">
    <property type="entry name" value="TYROSINE-PROTEIN KINASE"/>
    <property type="match status" value="1"/>
</dbReference>
<proteinExistence type="inferred from homology"/>
<evidence type="ECO:0000256" key="7">
    <source>
        <dbReference type="SAM" id="Phobius"/>
    </source>
</evidence>
<keyword evidence="5 7" id="KW-1133">Transmembrane helix</keyword>
<keyword evidence="3" id="KW-1003">Cell membrane</keyword>
<keyword evidence="11" id="KW-1185">Reference proteome</keyword>
<evidence type="ECO:0000259" key="8">
    <source>
        <dbReference type="Pfam" id="PF02706"/>
    </source>
</evidence>